<evidence type="ECO:0000313" key="2">
    <source>
        <dbReference type="EMBL" id="TNN47079.1"/>
    </source>
</evidence>
<dbReference type="AlphaFoldDB" id="A0A4Z2G0N8"/>
<comment type="caution">
    <text evidence="2">The sequence shown here is derived from an EMBL/GenBank/DDBJ whole genome shotgun (WGS) entry which is preliminary data.</text>
</comment>
<dbReference type="Proteomes" id="UP000314294">
    <property type="component" value="Unassembled WGS sequence"/>
</dbReference>
<accession>A0A4Z2G0N8</accession>
<feature type="compositionally biased region" description="Low complexity" evidence="1">
    <location>
        <begin position="28"/>
        <end position="37"/>
    </location>
</feature>
<reference evidence="2 3" key="1">
    <citation type="submission" date="2019-03" db="EMBL/GenBank/DDBJ databases">
        <title>First draft genome of Liparis tanakae, snailfish: a comprehensive survey of snailfish specific genes.</title>
        <authorList>
            <person name="Kim W."/>
            <person name="Song I."/>
            <person name="Jeong J.-H."/>
            <person name="Kim D."/>
            <person name="Kim S."/>
            <person name="Ryu S."/>
            <person name="Song J.Y."/>
            <person name="Lee S.K."/>
        </authorList>
    </citation>
    <scope>NUCLEOTIDE SEQUENCE [LARGE SCALE GENOMIC DNA]</scope>
    <source>
        <tissue evidence="2">Muscle</tissue>
    </source>
</reference>
<protein>
    <submittedName>
        <fullName evidence="2">Uncharacterized protein</fullName>
    </submittedName>
</protein>
<sequence length="147" mass="15500">MKRGQGSGVRRALGEHTLLLQVKWSRQSPLPGWRSWSPPGPPSSLQKHKDTVPDHVGGLQDPATRGTIEAGSCPWGIGGITENNRRVTAPLGANESVSPASEMGGAWRGTRGTSLSPGTEPDGSLKDWLGPVGRQPADQHVETLVGT</sequence>
<feature type="region of interest" description="Disordered" evidence="1">
    <location>
        <begin position="28"/>
        <end position="74"/>
    </location>
</feature>
<keyword evidence="3" id="KW-1185">Reference proteome</keyword>
<feature type="region of interest" description="Disordered" evidence="1">
    <location>
        <begin position="92"/>
        <end position="147"/>
    </location>
</feature>
<evidence type="ECO:0000313" key="3">
    <source>
        <dbReference type="Proteomes" id="UP000314294"/>
    </source>
</evidence>
<gene>
    <name evidence="2" type="ORF">EYF80_042753</name>
</gene>
<proteinExistence type="predicted"/>
<evidence type="ECO:0000256" key="1">
    <source>
        <dbReference type="SAM" id="MobiDB-lite"/>
    </source>
</evidence>
<dbReference type="EMBL" id="SRLO01000759">
    <property type="protein sequence ID" value="TNN47079.1"/>
    <property type="molecule type" value="Genomic_DNA"/>
</dbReference>
<name>A0A4Z2G0N8_9TELE</name>
<organism evidence="2 3">
    <name type="scientific">Liparis tanakae</name>
    <name type="common">Tanaka's snailfish</name>
    <dbReference type="NCBI Taxonomy" id="230148"/>
    <lineage>
        <taxon>Eukaryota</taxon>
        <taxon>Metazoa</taxon>
        <taxon>Chordata</taxon>
        <taxon>Craniata</taxon>
        <taxon>Vertebrata</taxon>
        <taxon>Euteleostomi</taxon>
        <taxon>Actinopterygii</taxon>
        <taxon>Neopterygii</taxon>
        <taxon>Teleostei</taxon>
        <taxon>Neoteleostei</taxon>
        <taxon>Acanthomorphata</taxon>
        <taxon>Eupercaria</taxon>
        <taxon>Perciformes</taxon>
        <taxon>Cottioidei</taxon>
        <taxon>Cottales</taxon>
        <taxon>Liparidae</taxon>
        <taxon>Liparis</taxon>
    </lineage>
</organism>